<dbReference type="InterPro" id="IPR017911">
    <property type="entry name" value="MacB-like_ATP-bd"/>
</dbReference>
<feature type="domain" description="ABC transporter" evidence="5">
    <location>
        <begin position="4"/>
        <end position="245"/>
    </location>
</feature>
<evidence type="ECO:0000259" key="5">
    <source>
        <dbReference type="PROSITE" id="PS50893"/>
    </source>
</evidence>
<dbReference type="InterPro" id="IPR003439">
    <property type="entry name" value="ABC_transporter-like_ATP-bd"/>
</dbReference>
<proteinExistence type="inferred from homology"/>
<sequence length="259" mass="28884">MSILNVTNLSKTYYPQKEGVSYQALKHVNLTVEKGEFTAIMGPSGSGKTTLLNLLATIDEPSSGEILINGTNPANLKNAKLSLFRRRELGFVFQDFNLIDTLTVRENILLPLALEKISLKEMERRLESLADILGISDILSKRTFELSGGQQQRTSCARAIIHNPSIILADEPTGNLDSKSARQVMNTLTSLNQDKEATILMVTHDPTAASFCKRVIFIKDGQPFSEIYKGANQEDFFQRILDTLRLLGGDFHEHQHPRP</sequence>
<dbReference type="PROSITE" id="PS50893">
    <property type="entry name" value="ABC_TRANSPORTER_2"/>
    <property type="match status" value="1"/>
</dbReference>
<keyword evidence="3" id="KW-0547">Nucleotide-binding</keyword>
<protein>
    <submittedName>
        <fullName evidence="6">ABC transporter ATP-binding protein</fullName>
    </submittedName>
</protein>
<keyword evidence="7" id="KW-1185">Reference proteome</keyword>
<dbReference type="SUPFAM" id="SSF52540">
    <property type="entry name" value="P-loop containing nucleoside triphosphate hydrolases"/>
    <property type="match status" value="1"/>
</dbReference>
<dbReference type="SMART" id="SM00382">
    <property type="entry name" value="AAA"/>
    <property type="match status" value="1"/>
</dbReference>
<comment type="similarity">
    <text evidence="1">Belongs to the ABC transporter superfamily.</text>
</comment>
<evidence type="ECO:0000256" key="2">
    <source>
        <dbReference type="ARBA" id="ARBA00022448"/>
    </source>
</evidence>
<dbReference type="Proteomes" id="UP001418796">
    <property type="component" value="Unassembled WGS sequence"/>
</dbReference>
<comment type="caution">
    <text evidence="6">The sequence shown here is derived from an EMBL/GenBank/DDBJ whole genome shotgun (WGS) entry which is preliminary data.</text>
</comment>
<dbReference type="InterPro" id="IPR027417">
    <property type="entry name" value="P-loop_NTPase"/>
</dbReference>
<evidence type="ECO:0000256" key="1">
    <source>
        <dbReference type="ARBA" id="ARBA00005417"/>
    </source>
</evidence>
<dbReference type="PANTHER" id="PTHR42798">
    <property type="entry name" value="LIPOPROTEIN-RELEASING SYSTEM ATP-BINDING PROTEIN LOLD"/>
    <property type="match status" value="1"/>
</dbReference>
<dbReference type="EMBL" id="JBCITK010000001">
    <property type="protein sequence ID" value="MEN0642724.1"/>
    <property type="molecule type" value="Genomic_DNA"/>
</dbReference>
<evidence type="ECO:0000313" key="6">
    <source>
        <dbReference type="EMBL" id="MEN0642724.1"/>
    </source>
</evidence>
<dbReference type="RefSeq" id="WP_343129804.1">
    <property type="nucleotide sequence ID" value="NZ_JBCITK010000001.1"/>
</dbReference>
<dbReference type="GO" id="GO:0005524">
    <property type="term" value="F:ATP binding"/>
    <property type="evidence" value="ECO:0007669"/>
    <property type="project" value="UniProtKB-KW"/>
</dbReference>
<evidence type="ECO:0000256" key="3">
    <source>
        <dbReference type="ARBA" id="ARBA00022741"/>
    </source>
</evidence>
<dbReference type="Pfam" id="PF00005">
    <property type="entry name" value="ABC_tran"/>
    <property type="match status" value="1"/>
</dbReference>
<dbReference type="CDD" id="cd03255">
    <property type="entry name" value="ABC_MJ0796_LolCDE_FtsE"/>
    <property type="match status" value="1"/>
</dbReference>
<keyword evidence="4 6" id="KW-0067">ATP-binding</keyword>
<reference evidence="6 7" key="1">
    <citation type="submission" date="2024-03" db="EMBL/GenBank/DDBJ databases">
        <title>Bacilli Hybrid Assemblies.</title>
        <authorList>
            <person name="Kovac J."/>
        </authorList>
    </citation>
    <scope>NUCLEOTIDE SEQUENCE [LARGE SCALE GENOMIC DNA]</scope>
    <source>
        <strain evidence="6 7">FSL R7-0666</strain>
    </source>
</reference>
<organism evidence="6 7">
    <name type="scientific">Alkalicoccobacillus gibsonii</name>
    <dbReference type="NCBI Taxonomy" id="79881"/>
    <lineage>
        <taxon>Bacteria</taxon>
        <taxon>Bacillati</taxon>
        <taxon>Bacillota</taxon>
        <taxon>Bacilli</taxon>
        <taxon>Bacillales</taxon>
        <taxon>Bacillaceae</taxon>
        <taxon>Alkalicoccobacillus</taxon>
    </lineage>
</organism>
<keyword evidence="2" id="KW-0813">Transport</keyword>
<dbReference type="Gene3D" id="3.40.50.300">
    <property type="entry name" value="P-loop containing nucleotide triphosphate hydrolases"/>
    <property type="match status" value="1"/>
</dbReference>
<evidence type="ECO:0000256" key="4">
    <source>
        <dbReference type="ARBA" id="ARBA00022840"/>
    </source>
</evidence>
<accession>A0ABU9VFN7</accession>
<dbReference type="PANTHER" id="PTHR42798:SF7">
    <property type="entry name" value="ALPHA-D-RIBOSE 1-METHYLPHOSPHONATE 5-TRIPHOSPHATE SYNTHASE SUBUNIT PHNL"/>
    <property type="match status" value="1"/>
</dbReference>
<name>A0ABU9VFN7_9BACI</name>
<gene>
    <name evidence="6" type="ORF">MKY91_06065</name>
</gene>
<dbReference type="InterPro" id="IPR003593">
    <property type="entry name" value="AAA+_ATPase"/>
</dbReference>
<evidence type="ECO:0000313" key="7">
    <source>
        <dbReference type="Proteomes" id="UP001418796"/>
    </source>
</evidence>